<protein>
    <recommendedName>
        <fullName evidence="3">BTB domain-containing protein</fullName>
    </recommendedName>
</protein>
<keyword evidence="2" id="KW-1185">Reference proteome</keyword>
<organism evidence="1 2">
    <name type="scientific">Trichoderma longibrachiatum ATCC 18648</name>
    <dbReference type="NCBI Taxonomy" id="983965"/>
    <lineage>
        <taxon>Eukaryota</taxon>
        <taxon>Fungi</taxon>
        <taxon>Dikarya</taxon>
        <taxon>Ascomycota</taxon>
        <taxon>Pezizomycotina</taxon>
        <taxon>Sordariomycetes</taxon>
        <taxon>Hypocreomycetidae</taxon>
        <taxon>Hypocreales</taxon>
        <taxon>Hypocreaceae</taxon>
        <taxon>Trichoderma</taxon>
    </lineage>
</organism>
<evidence type="ECO:0000313" key="2">
    <source>
        <dbReference type="Proteomes" id="UP000240760"/>
    </source>
</evidence>
<dbReference type="AlphaFoldDB" id="A0A2T4BT48"/>
<dbReference type="STRING" id="983965.A0A2T4BT48"/>
<dbReference type="EMBL" id="KZ679141">
    <property type="protein sequence ID" value="PTB72481.1"/>
    <property type="molecule type" value="Genomic_DNA"/>
</dbReference>
<dbReference type="OrthoDB" id="5326346at2759"/>
<reference evidence="1 2" key="1">
    <citation type="submission" date="2016-07" db="EMBL/GenBank/DDBJ databases">
        <title>Multiple horizontal gene transfer events from other fungi enriched the ability of initially mycotrophic Trichoderma (Ascomycota) to feed on dead plant biomass.</title>
        <authorList>
            <consortium name="DOE Joint Genome Institute"/>
            <person name="Aerts A."/>
            <person name="Atanasova L."/>
            <person name="Chenthamara K."/>
            <person name="Zhang J."/>
            <person name="Grujic M."/>
            <person name="Henrissat B."/>
            <person name="Kuo A."/>
            <person name="Salamov A."/>
            <person name="Lipzen A."/>
            <person name="Labutti K."/>
            <person name="Barry K."/>
            <person name="Miao Y."/>
            <person name="Rahimi M.J."/>
            <person name="Shen Q."/>
            <person name="Grigoriev I.V."/>
            <person name="Kubicek C.P."/>
            <person name="Druzhinina I.S."/>
        </authorList>
    </citation>
    <scope>NUCLEOTIDE SEQUENCE [LARGE SCALE GENOMIC DNA]</scope>
    <source>
        <strain evidence="1 2">ATCC 18648</strain>
    </source>
</reference>
<accession>A0A2T4BT48</accession>
<proteinExistence type="predicted"/>
<dbReference type="Proteomes" id="UP000240760">
    <property type="component" value="Unassembled WGS sequence"/>
</dbReference>
<evidence type="ECO:0008006" key="3">
    <source>
        <dbReference type="Google" id="ProtNLM"/>
    </source>
</evidence>
<gene>
    <name evidence="1" type="ORF">M440DRAFT_347930</name>
</gene>
<sequence length="213" mass="23830">MKASSILPVVHPLPPLCITQLRRRRQTLQLNAMEPKLHEIDPNGDTLLMLRNPNAPFLVHAPSTSPPKKRIKLKSTCGKPEVRMRLSSKHLALASVYFQKSMDSFKETTAKGRYSYTINAQDYDEEALLILMNLLHGNTLEVPSSNLAKGYPKGRDALYNLCISWVFQDAKSFLLSTIGIIRTSDGSLNDIGLPLPQDAITKSKCNTYFEDSN</sequence>
<evidence type="ECO:0000313" key="1">
    <source>
        <dbReference type="EMBL" id="PTB72481.1"/>
    </source>
</evidence>
<name>A0A2T4BT48_TRILO</name>